<dbReference type="InterPro" id="IPR007206">
    <property type="entry name" value="Protein_HGH1_C"/>
</dbReference>
<gene>
    <name evidence="5" type="ORF">B0H15DRAFT_935345</name>
</gene>
<accession>A0AAD6TLM5</accession>
<dbReference type="Pfam" id="PF04064">
    <property type="entry name" value="DUF384"/>
    <property type="match status" value="1"/>
</dbReference>
<dbReference type="Pfam" id="PF04063">
    <property type="entry name" value="DUF383"/>
    <property type="match status" value="2"/>
</dbReference>
<evidence type="ECO:0000256" key="1">
    <source>
        <dbReference type="ARBA" id="ARBA00006712"/>
    </source>
</evidence>
<evidence type="ECO:0000259" key="3">
    <source>
        <dbReference type="Pfam" id="PF04063"/>
    </source>
</evidence>
<feature type="compositionally biased region" description="Acidic residues" evidence="2">
    <location>
        <begin position="491"/>
        <end position="504"/>
    </location>
</feature>
<evidence type="ECO:0000313" key="6">
    <source>
        <dbReference type="Proteomes" id="UP001222325"/>
    </source>
</evidence>
<dbReference type="AlphaFoldDB" id="A0AAD6TLM5"/>
<comment type="similarity">
    <text evidence="1">Belongs to the HGH1 family.</text>
</comment>
<comment type="caution">
    <text evidence="5">The sequence shown here is derived from an EMBL/GenBank/DDBJ whole genome shotgun (WGS) entry which is preliminary data.</text>
</comment>
<feature type="compositionally biased region" description="Low complexity" evidence="2">
    <location>
        <begin position="475"/>
        <end position="485"/>
    </location>
</feature>
<evidence type="ECO:0000313" key="5">
    <source>
        <dbReference type="EMBL" id="KAJ7068907.1"/>
    </source>
</evidence>
<dbReference type="InterPro" id="IPR016024">
    <property type="entry name" value="ARM-type_fold"/>
</dbReference>
<dbReference type="InterPro" id="IPR007205">
    <property type="entry name" value="Protein_HGH1_N"/>
</dbReference>
<reference evidence="5" key="1">
    <citation type="submission" date="2023-03" db="EMBL/GenBank/DDBJ databases">
        <title>Massive genome expansion in bonnet fungi (Mycena s.s.) driven by repeated elements and novel gene families across ecological guilds.</title>
        <authorList>
            <consortium name="Lawrence Berkeley National Laboratory"/>
            <person name="Harder C.B."/>
            <person name="Miyauchi S."/>
            <person name="Viragh M."/>
            <person name="Kuo A."/>
            <person name="Thoen E."/>
            <person name="Andreopoulos B."/>
            <person name="Lu D."/>
            <person name="Skrede I."/>
            <person name="Drula E."/>
            <person name="Henrissat B."/>
            <person name="Morin E."/>
            <person name="Kohler A."/>
            <person name="Barry K."/>
            <person name="LaButti K."/>
            <person name="Morin E."/>
            <person name="Salamov A."/>
            <person name="Lipzen A."/>
            <person name="Mereny Z."/>
            <person name="Hegedus B."/>
            <person name="Baldrian P."/>
            <person name="Stursova M."/>
            <person name="Weitz H."/>
            <person name="Taylor A."/>
            <person name="Grigoriev I.V."/>
            <person name="Nagy L.G."/>
            <person name="Martin F."/>
            <person name="Kauserud H."/>
        </authorList>
    </citation>
    <scope>NUCLEOTIDE SEQUENCE</scope>
    <source>
        <strain evidence="5">CBHHK173m</strain>
    </source>
</reference>
<dbReference type="InterPro" id="IPR039717">
    <property type="entry name" value="Hgh1"/>
</dbReference>
<keyword evidence="6" id="KW-1185">Reference proteome</keyword>
<organism evidence="5 6">
    <name type="scientific">Mycena belliarum</name>
    <dbReference type="NCBI Taxonomy" id="1033014"/>
    <lineage>
        <taxon>Eukaryota</taxon>
        <taxon>Fungi</taxon>
        <taxon>Dikarya</taxon>
        <taxon>Basidiomycota</taxon>
        <taxon>Agaricomycotina</taxon>
        <taxon>Agaricomycetes</taxon>
        <taxon>Agaricomycetidae</taxon>
        <taxon>Agaricales</taxon>
        <taxon>Marasmiineae</taxon>
        <taxon>Mycenaceae</taxon>
        <taxon>Mycena</taxon>
    </lineage>
</organism>
<feature type="compositionally biased region" description="Acidic residues" evidence="2">
    <location>
        <begin position="456"/>
        <end position="467"/>
    </location>
</feature>
<feature type="region of interest" description="Disordered" evidence="2">
    <location>
        <begin position="160"/>
        <end position="179"/>
    </location>
</feature>
<dbReference type="SUPFAM" id="SSF48371">
    <property type="entry name" value="ARM repeat"/>
    <property type="match status" value="1"/>
</dbReference>
<protein>
    <recommendedName>
        <fullName evidence="7">Protein HGH1 homolog</fullName>
    </recommendedName>
</protein>
<feature type="domain" description="Protein HGH1 C-terminal" evidence="4">
    <location>
        <begin position="400"/>
        <end position="452"/>
    </location>
</feature>
<evidence type="ECO:0000259" key="4">
    <source>
        <dbReference type="Pfam" id="PF04064"/>
    </source>
</evidence>
<dbReference type="Proteomes" id="UP001222325">
    <property type="component" value="Unassembled WGS sequence"/>
</dbReference>
<sequence length="504" mass="52699">MDPTPDTEANLRELLPFLRARSPQARGAALAHLLPQTPKAAPFRRIFFAGSGGGLQRPAENEAVRDLKLLCRDQLSVAHDAFRALVNLSDAPMLVAPLSEPPFLAFLVAYIIHPHAVLADLAAMLLSNLTASAPACAALLALTIDVIPVPASSLAPASSPASASATAAPAPTSPSTSAADLYAPQSRCATCPAPTPYPTGAPRAARALPLLVDAFAQPRRAGGVHFLASVFANLAATPGGRNFFLGARARGVFDVDVQAEGAREGEGKEEEEELEYPLAKLLPFTEHADVIRRGGVASTIKCVRAAQPMCDPPLTRHRNCAFHAPGHRALLSADTARVAVAPSALRAPGLDALPALLLPLAGPEELDLEAQEALPAALQFLPPTKARETDKGVRRGVVEALLLLCHTRWGREALRGRGVYEVVRVAHEVEAVDEISELIERLVTLLKGDEPAGAGDGEDEDEAETEVGGDGGAGRQAFGPPVAVGGASGSSDDEDDEDGRIEEV</sequence>
<dbReference type="PANTHER" id="PTHR13387:SF9">
    <property type="entry name" value="PROTEIN HGH1 HOMOLOG"/>
    <property type="match status" value="1"/>
</dbReference>
<feature type="domain" description="Protein HGH1 N-terminal" evidence="3">
    <location>
        <begin position="110"/>
        <end position="301"/>
    </location>
</feature>
<dbReference type="EMBL" id="JARJCN010000146">
    <property type="protein sequence ID" value="KAJ7068907.1"/>
    <property type="molecule type" value="Genomic_DNA"/>
</dbReference>
<feature type="domain" description="Protein HGH1 N-terminal" evidence="3">
    <location>
        <begin position="318"/>
        <end position="394"/>
    </location>
</feature>
<evidence type="ECO:0008006" key="7">
    <source>
        <dbReference type="Google" id="ProtNLM"/>
    </source>
</evidence>
<name>A0AAD6TLM5_9AGAR</name>
<proteinExistence type="inferred from homology"/>
<evidence type="ECO:0000256" key="2">
    <source>
        <dbReference type="SAM" id="MobiDB-lite"/>
    </source>
</evidence>
<dbReference type="PANTHER" id="PTHR13387">
    <property type="entry name" value="PROTEIN HGH1 HOMOLOG"/>
    <property type="match status" value="1"/>
</dbReference>
<feature type="region of interest" description="Disordered" evidence="2">
    <location>
        <begin position="449"/>
        <end position="504"/>
    </location>
</feature>